<organism evidence="3 4">
    <name type="scientific">Xenorhabdus littoralis</name>
    <dbReference type="NCBI Taxonomy" id="2582835"/>
    <lineage>
        <taxon>Bacteria</taxon>
        <taxon>Pseudomonadati</taxon>
        <taxon>Pseudomonadota</taxon>
        <taxon>Gammaproteobacteria</taxon>
        <taxon>Enterobacterales</taxon>
        <taxon>Morganellaceae</taxon>
        <taxon>Xenorhabdus</taxon>
    </lineage>
</organism>
<keyword evidence="4" id="KW-1185">Reference proteome</keyword>
<dbReference type="InterPro" id="IPR029058">
    <property type="entry name" value="AB_hydrolase_fold"/>
</dbReference>
<evidence type="ECO:0000313" key="3">
    <source>
        <dbReference type="EMBL" id="MDX7999001.1"/>
    </source>
</evidence>
<dbReference type="PANTHER" id="PTHR11487:SF0">
    <property type="entry name" value="S-ACYL FATTY ACID SYNTHASE THIOESTERASE, MEDIUM CHAIN"/>
    <property type="match status" value="1"/>
</dbReference>
<feature type="domain" description="Thioesterase" evidence="2">
    <location>
        <begin position="9"/>
        <end position="237"/>
    </location>
</feature>
<sequence>MEINCRRVIYAFPHAGATTTIYRPWLNDLMATKAAILQPVAIPGRGHLAKEPEIHDLDLLIERLASDIWDDLQQKQTQGSTEWITFGHSFGGVLSIAVGQAIVKNYGTSPLFGVISSSVPPHIQQKDERHQWTDEQLIQKVKEDQGTPEAILNEPALIKPIIRQLRSDYLIRSQFPQLNEIQVDYPLALISATQDIYVTLADMNAWKLYTSKNTSHNTSHTRIEGDHFAVYRHWDAIKQILLTKNLE</sequence>
<evidence type="ECO:0000313" key="4">
    <source>
        <dbReference type="Proteomes" id="UP001271640"/>
    </source>
</evidence>
<accession>A0ABU4SKA2</accession>
<reference evidence="4" key="1">
    <citation type="journal article" date="2024" name="Toxins">
        <title>Genome Sequence Analysis of Native Xenorhabdus Strains Isolated from Entomopathogenic Nematodes in Argentina.</title>
        <authorList>
            <person name="Palma L."/>
            <person name="Frizzo L."/>
            <person name="Kaiser S."/>
            <person name="Berry C."/>
            <person name="Caballero P."/>
            <person name="Bode H.B."/>
            <person name="Del Valle E.E."/>
        </authorList>
    </citation>
    <scope>NUCLEOTIDE SEQUENCE [LARGE SCALE GENOMIC DNA]</scope>
    <source>
        <strain evidence="4">Reich</strain>
    </source>
</reference>
<dbReference type="InterPro" id="IPR012223">
    <property type="entry name" value="TEII"/>
</dbReference>
<dbReference type="PANTHER" id="PTHR11487">
    <property type="entry name" value="THIOESTERASE"/>
    <property type="match status" value="1"/>
</dbReference>
<comment type="caution">
    <text evidence="3">The sequence shown here is derived from an EMBL/GenBank/DDBJ whole genome shotgun (WGS) entry which is preliminary data.</text>
</comment>
<dbReference type="Gene3D" id="3.40.50.1820">
    <property type="entry name" value="alpha/beta hydrolase"/>
    <property type="match status" value="1"/>
</dbReference>
<dbReference type="EMBL" id="VCDP01000025">
    <property type="protein sequence ID" value="MDX7999001.1"/>
    <property type="molecule type" value="Genomic_DNA"/>
</dbReference>
<gene>
    <name evidence="3" type="ORF">FE394_07275</name>
</gene>
<name>A0ABU4SKA2_9GAMM</name>
<evidence type="ECO:0000259" key="2">
    <source>
        <dbReference type="Pfam" id="PF00975"/>
    </source>
</evidence>
<dbReference type="RefSeq" id="WP_319925736.1">
    <property type="nucleotide sequence ID" value="NZ_VCDP01000025.1"/>
</dbReference>
<dbReference type="SUPFAM" id="SSF53474">
    <property type="entry name" value="alpha/beta-Hydrolases"/>
    <property type="match status" value="1"/>
</dbReference>
<dbReference type="Pfam" id="PF00975">
    <property type="entry name" value="Thioesterase"/>
    <property type="match status" value="1"/>
</dbReference>
<proteinExistence type="inferred from homology"/>
<comment type="similarity">
    <text evidence="1">Belongs to the thioesterase family.</text>
</comment>
<dbReference type="InterPro" id="IPR001031">
    <property type="entry name" value="Thioesterase"/>
</dbReference>
<evidence type="ECO:0000256" key="1">
    <source>
        <dbReference type="ARBA" id="ARBA00007169"/>
    </source>
</evidence>
<protein>
    <submittedName>
        <fullName evidence="3">Thioesterase</fullName>
    </submittedName>
</protein>
<dbReference type="Proteomes" id="UP001271640">
    <property type="component" value="Unassembled WGS sequence"/>
</dbReference>